<evidence type="ECO:0000256" key="1">
    <source>
        <dbReference type="ARBA" id="ARBA00023015"/>
    </source>
</evidence>
<dbReference type="Proteomes" id="UP000583800">
    <property type="component" value="Unassembled WGS sequence"/>
</dbReference>
<gene>
    <name evidence="5" type="ORF">FHU36_005599</name>
</gene>
<comment type="caution">
    <text evidence="5">The sequence shown here is derived from an EMBL/GenBank/DDBJ whole genome shotgun (WGS) entry which is preliminary data.</text>
</comment>
<accession>A0A7X0F0Z7</accession>
<name>A0A7X0F0Z7_9ACTN</name>
<dbReference type="Pfam" id="PF01022">
    <property type="entry name" value="HTH_5"/>
    <property type="match status" value="1"/>
</dbReference>
<protein>
    <submittedName>
        <fullName evidence="5">DNA-binding transcriptional ArsR family regulator</fullName>
    </submittedName>
</protein>
<dbReference type="RefSeq" id="WP_185086686.1">
    <property type="nucleotide sequence ID" value="NZ_JACHJB010000002.1"/>
</dbReference>
<dbReference type="PANTHER" id="PTHR43132">
    <property type="entry name" value="ARSENICAL RESISTANCE OPERON REPRESSOR ARSR-RELATED"/>
    <property type="match status" value="1"/>
</dbReference>
<dbReference type="InterPro" id="IPR036390">
    <property type="entry name" value="WH_DNA-bd_sf"/>
</dbReference>
<keyword evidence="3" id="KW-0804">Transcription</keyword>
<evidence type="ECO:0000259" key="4">
    <source>
        <dbReference type="PROSITE" id="PS50987"/>
    </source>
</evidence>
<dbReference type="PANTHER" id="PTHR43132:SF6">
    <property type="entry name" value="HTH-TYPE TRANSCRIPTIONAL REPRESSOR CZRA"/>
    <property type="match status" value="1"/>
</dbReference>
<dbReference type="GO" id="GO:0003677">
    <property type="term" value="F:DNA binding"/>
    <property type="evidence" value="ECO:0007669"/>
    <property type="project" value="UniProtKB-KW"/>
</dbReference>
<dbReference type="InterPro" id="IPR001845">
    <property type="entry name" value="HTH_ArsR_DNA-bd_dom"/>
</dbReference>
<organism evidence="5 6">
    <name type="scientific">Nonomuraea muscovyensis</name>
    <dbReference type="NCBI Taxonomy" id="1124761"/>
    <lineage>
        <taxon>Bacteria</taxon>
        <taxon>Bacillati</taxon>
        <taxon>Actinomycetota</taxon>
        <taxon>Actinomycetes</taxon>
        <taxon>Streptosporangiales</taxon>
        <taxon>Streptosporangiaceae</taxon>
        <taxon>Nonomuraea</taxon>
    </lineage>
</organism>
<evidence type="ECO:0000256" key="3">
    <source>
        <dbReference type="ARBA" id="ARBA00023163"/>
    </source>
</evidence>
<keyword evidence="6" id="KW-1185">Reference proteome</keyword>
<dbReference type="PROSITE" id="PS50987">
    <property type="entry name" value="HTH_ARSR_2"/>
    <property type="match status" value="1"/>
</dbReference>
<evidence type="ECO:0000313" key="5">
    <source>
        <dbReference type="EMBL" id="MBB6349054.1"/>
    </source>
</evidence>
<reference evidence="5 6" key="1">
    <citation type="submission" date="2020-08" db="EMBL/GenBank/DDBJ databases">
        <title>Sequencing the genomes of 1000 actinobacteria strains.</title>
        <authorList>
            <person name="Klenk H.-P."/>
        </authorList>
    </citation>
    <scope>NUCLEOTIDE SEQUENCE [LARGE SCALE GENOMIC DNA]</scope>
    <source>
        <strain evidence="5 6">DSM 45913</strain>
    </source>
</reference>
<dbReference type="NCBIfam" id="NF033788">
    <property type="entry name" value="HTH_metalloreg"/>
    <property type="match status" value="1"/>
</dbReference>
<dbReference type="CDD" id="cd00090">
    <property type="entry name" value="HTH_ARSR"/>
    <property type="match status" value="1"/>
</dbReference>
<dbReference type="GO" id="GO:0003700">
    <property type="term" value="F:DNA-binding transcription factor activity"/>
    <property type="evidence" value="ECO:0007669"/>
    <property type="project" value="InterPro"/>
</dbReference>
<dbReference type="SMART" id="SM00418">
    <property type="entry name" value="HTH_ARSR"/>
    <property type="match status" value="1"/>
</dbReference>
<dbReference type="PRINTS" id="PR00778">
    <property type="entry name" value="HTHARSR"/>
</dbReference>
<keyword evidence="2 5" id="KW-0238">DNA-binding</keyword>
<dbReference type="InterPro" id="IPR011991">
    <property type="entry name" value="ArsR-like_HTH"/>
</dbReference>
<dbReference type="InterPro" id="IPR036388">
    <property type="entry name" value="WH-like_DNA-bd_sf"/>
</dbReference>
<keyword evidence="1" id="KW-0805">Transcription regulation</keyword>
<dbReference type="InterPro" id="IPR051011">
    <property type="entry name" value="Metal_resp_trans_reg"/>
</dbReference>
<proteinExistence type="predicted"/>
<evidence type="ECO:0000256" key="2">
    <source>
        <dbReference type="ARBA" id="ARBA00023125"/>
    </source>
</evidence>
<dbReference type="Gene3D" id="1.10.10.10">
    <property type="entry name" value="Winged helix-like DNA-binding domain superfamily/Winged helix DNA-binding domain"/>
    <property type="match status" value="1"/>
</dbReference>
<evidence type="ECO:0000313" key="6">
    <source>
        <dbReference type="Proteomes" id="UP000583800"/>
    </source>
</evidence>
<sequence length="142" mass="15587">MNGSSDNHLTIDGCAVRVVDAPRVAAVRERMPVAEDLRGTAEVFGLLADPGRLRLLVALLDGELCVCDLAAVSGQSESAVSHALRLLRAHRVVSVRRAGRMAYYRLEDAHVRMLLDLAVAHTEHTHAEHTHALRPERDEDAR</sequence>
<feature type="domain" description="HTH arsR-type" evidence="4">
    <location>
        <begin position="32"/>
        <end position="126"/>
    </location>
</feature>
<dbReference type="SUPFAM" id="SSF46785">
    <property type="entry name" value="Winged helix' DNA-binding domain"/>
    <property type="match status" value="1"/>
</dbReference>
<dbReference type="AlphaFoldDB" id="A0A7X0F0Z7"/>
<dbReference type="EMBL" id="JACHJB010000002">
    <property type="protein sequence ID" value="MBB6349054.1"/>
    <property type="molecule type" value="Genomic_DNA"/>
</dbReference>